<keyword evidence="2" id="KW-1185">Reference proteome</keyword>
<comment type="caution">
    <text evidence="1">The sequence shown here is derived from an EMBL/GenBank/DDBJ whole genome shotgun (WGS) entry which is preliminary data.</text>
</comment>
<dbReference type="AlphaFoldDB" id="A0A8J5YE76"/>
<gene>
    <name evidence="1" type="ORF">CXB51_026558</name>
</gene>
<organism evidence="1 2">
    <name type="scientific">Gossypium anomalum</name>
    <dbReference type="NCBI Taxonomy" id="47600"/>
    <lineage>
        <taxon>Eukaryota</taxon>
        <taxon>Viridiplantae</taxon>
        <taxon>Streptophyta</taxon>
        <taxon>Embryophyta</taxon>
        <taxon>Tracheophyta</taxon>
        <taxon>Spermatophyta</taxon>
        <taxon>Magnoliopsida</taxon>
        <taxon>eudicotyledons</taxon>
        <taxon>Gunneridae</taxon>
        <taxon>Pentapetalae</taxon>
        <taxon>rosids</taxon>
        <taxon>malvids</taxon>
        <taxon>Malvales</taxon>
        <taxon>Malvaceae</taxon>
        <taxon>Malvoideae</taxon>
        <taxon>Gossypium</taxon>
    </lineage>
</organism>
<name>A0A8J5YE76_9ROSI</name>
<dbReference type="Proteomes" id="UP000701853">
    <property type="component" value="Chromosome 10"/>
</dbReference>
<dbReference type="Pfam" id="PF00022">
    <property type="entry name" value="Actin"/>
    <property type="match status" value="1"/>
</dbReference>
<proteinExistence type="predicted"/>
<protein>
    <submittedName>
        <fullName evidence="1">Uncharacterized protein</fullName>
    </submittedName>
</protein>
<evidence type="ECO:0000313" key="1">
    <source>
        <dbReference type="EMBL" id="KAG8481588.1"/>
    </source>
</evidence>
<dbReference type="EMBL" id="JAHUZN010000010">
    <property type="protein sequence ID" value="KAG8481588.1"/>
    <property type="molecule type" value="Genomic_DNA"/>
</dbReference>
<accession>A0A8J5YE76</accession>
<sequence length="129" mass="14405">MRFTGNVEPCFIQPTAVAINESLLNQSITSSKSNWLDHYFLLTESPLTLLLRIKNIWTFNILRLYIVENYVLALVVGYTTSKVYDWFLTAVVTNVGDGATYLLPVTDGYVIGSSIKSIPIVGKDVTLLI</sequence>
<dbReference type="SUPFAM" id="SSF53067">
    <property type="entry name" value="Actin-like ATPase domain"/>
    <property type="match status" value="1"/>
</dbReference>
<reference evidence="1 2" key="1">
    <citation type="journal article" date="2021" name="bioRxiv">
        <title>The Gossypium anomalum genome as a resource for cotton improvement and evolutionary analysis of hybrid incompatibility.</title>
        <authorList>
            <person name="Grover C.E."/>
            <person name="Yuan D."/>
            <person name="Arick M.A."/>
            <person name="Miller E.R."/>
            <person name="Hu G."/>
            <person name="Peterson D.G."/>
            <person name="Wendel J.F."/>
            <person name="Udall J.A."/>
        </authorList>
    </citation>
    <scope>NUCLEOTIDE SEQUENCE [LARGE SCALE GENOMIC DNA]</scope>
    <source>
        <strain evidence="1">JFW-Udall</strain>
        <tissue evidence="1">Leaf</tissue>
    </source>
</reference>
<dbReference type="InterPro" id="IPR004000">
    <property type="entry name" value="Actin"/>
</dbReference>
<dbReference type="OrthoDB" id="421448at2759"/>
<dbReference type="InterPro" id="IPR043129">
    <property type="entry name" value="ATPase_NBD"/>
</dbReference>
<dbReference type="Gene3D" id="3.30.420.40">
    <property type="match status" value="2"/>
</dbReference>
<evidence type="ECO:0000313" key="2">
    <source>
        <dbReference type="Proteomes" id="UP000701853"/>
    </source>
</evidence>